<comment type="subcellular location">
    <subcellularLocation>
        <location evidence="1">Golgi apparatus membrane</location>
        <topology evidence="1">Single-pass type II membrane protein</topology>
    </subcellularLocation>
</comment>
<evidence type="ECO:0000256" key="3">
    <source>
        <dbReference type="ARBA" id="ARBA00022692"/>
    </source>
</evidence>
<dbReference type="Pfam" id="PF03567">
    <property type="entry name" value="Sulfotransfer_2"/>
    <property type="match status" value="1"/>
</dbReference>
<dbReference type="InterPro" id="IPR018011">
    <property type="entry name" value="Carb_sulfotrans_8-10"/>
</dbReference>
<evidence type="ECO:0008006" key="10">
    <source>
        <dbReference type="Google" id="ProtNLM"/>
    </source>
</evidence>
<keyword evidence="3" id="KW-0812">Transmembrane</keyword>
<dbReference type="GO" id="GO:0016051">
    <property type="term" value="P:carbohydrate biosynthetic process"/>
    <property type="evidence" value="ECO:0007669"/>
    <property type="project" value="InterPro"/>
</dbReference>
<dbReference type="PANTHER" id="PTHR12137:SF54">
    <property type="entry name" value="CARBOHYDRATE SULFOTRANSFERASE"/>
    <property type="match status" value="1"/>
</dbReference>
<evidence type="ECO:0000256" key="7">
    <source>
        <dbReference type="ARBA" id="ARBA00023180"/>
    </source>
</evidence>
<keyword evidence="5" id="KW-0333">Golgi apparatus</keyword>
<gene>
    <name evidence="8" type="ORF">DDZ15_01905</name>
</gene>
<keyword evidence="4" id="KW-1133">Transmembrane helix</keyword>
<dbReference type="RefSeq" id="WP_109644279.1">
    <property type="nucleotide sequence ID" value="NZ_QGGB01000002.1"/>
</dbReference>
<evidence type="ECO:0000313" key="9">
    <source>
        <dbReference type="Proteomes" id="UP000245533"/>
    </source>
</evidence>
<evidence type="ECO:0000256" key="1">
    <source>
        <dbReference type="ARBA" id="ARBA00004323"/>
    </source>
</evidence>
<accession>A0A316TVF7</accession>
<dbReference type="InterPro" id="IPR005331">
    <property type="entry name" value="Sulfotransferase"/>
</dbReference>
<dbReference type="Proteomes" id="UP000245533">
    <property type="component" value="Unassembled WGS sequence"/>
</dbReference>
<evidence type="ECO:0000256" key="4">
    <source>
        <dbReference type="ARBA" id="ARBA00022989"/>
    </source>
</evidence>
<keyword evidence="2" id="KW-0808">Transferase</keyword>
<name>A0A316TVF7_9BACT</name>
<proteinExistence type="predicted"/>
<evidence type="ECO:0000256" key="2">
    <source>
        <dbReference type="ARBA" id="ARBA00022679"/>
    </source>
</evidence>
<dbReference type="EMBL" id="QGGB01000002">
    <property type="protein sequence ID" value="PWN07791.1"/>
    <property type="molecule type" value="Genomic_DNA"/>
</dbReference>
<organism evidence="8 9">
    <name type="scientific">Rhodohalobacter mucosus</name>
    <dbReference type="NCBI Taxonomy" id="2079485"/>
    <lineage>
        <taxon>Bacteria</taxon>
        <taxon>Pseudomonadati</taxon>
        <taxon>Balneolota</taxon>
        <taxon>Balneolia</taxon>
        <taxon>Balneolales</taxon>
        <taxon>Balneolaceae</taxon>
        <taxon>Rhodohalobacter</taxon>
    </lineage>
</organism>
<sequence>MSALSLNITDELVSFLSHVKNRKEFNELRKPGSEYSLAGFDRLHSIFIHIPKNAGVSINMSLFGNKGGGHLTAVQYKKIFGPITFHKYFKFTFVRNPYSRLLSAYLFLKKGGMNRKNELWADQNLSGYNSFDAFVKEWVNKENIKTYYHFLPQCHFICDNNLSPQVDFIGRLENIERDYNYICRTLGVSKSLMTMNRTSSENLSWANYYDADTKEIVYKAYKEDFDVLKYPK</sequence>
<keyword evidence="7" id="KW-0325">Glycoprotein</keyword>
<dbReference type="OrthoDB" id="288532at2"/>
<dbReference type="Gene3D" id="3.40.50.300">
    <property type="entry name" value="P-loop containing nucleotide triphosphate hydrolases"/>
    <property type="match status" value="1"/>
</dbReference>
<reference evidence="8 9" key="1">
    <citation type="submission" date="2018-05" db="EMBL/GenBank/DDBJ databases">
        <title>Rhodohalobacter halophilus gen. nov., sp. nov., a moderately halophilic member of the family Balneolaceae.</title>
        <authorList>
            <person name="Liu Z.-W."/>
        </authorList>
    </citation>
    <scope>NUCLEOTIDE SEQUENCE [LARGE SCALE GENOMIC DNA]</scope>
    <source>
        <strain evidence="8 9">8A47</strain>
    </source>
</reference>
<keyword evidence="9" id="KW-1185">Reference proteome</keyword>
<comment type="caution">
    <text evidence="8">The sequence shown here is derived from an EMBL/GenBank/DDBJ whole genome shotgun (WGS) entry which is preliminary data.</text>
</comment>
<dbReference type="GO" id="GO:0008146">
    <property type="term" value="F:sulfotransferase activity"/>
    <property type="evidence" value="ECO:0007669"/>
    <property type="project" value="InterPro"/>
</dbReference>
<protein>
    <recommendedName>
        <fullName evidence="10">Sulfotransferase family protein</fullName>
    </recommendedName>
</protein>
<dbReference type="SUPFAM" id="SSF52540">
    <property type="entry name" value="P-loop containing nucleoside triphosphate hydrolases"/>
    <property type="match status" value="1"/>
</dbReference>
<dbReference type="AlphaFoldDB" id="A0A316TVF7"/>
<dbReference type="GO" id="GO:0016020">
    <property type="term" value="C:membrane"/>
    <property type="evidence" value="ECO:0007669"/>
    <property type="project" value="InterPro"/>
</dbReference>
<keyword evidence="6" id="KW-0472">Membrane</keyword>
<evidence type="ECO:0000313" key="8">
    <source>
        <dbReference type="EMBL" id="PWN07791.1"/>
    </source>
</evidence>
<evidence type="ECO:0000256" key="6">
    <source>
        <dbReference type="ARBA" id="ARBA00023136"/>
    </source>
</evidence>
<dbReference type="PANTHER" id="PTHR12137">
    <property type="entry name" value="CARBOHYDRATE SULFOTRANSFERASE"/>
    <property type="match status" value="1"/>
</dbReference>
<evidence type="ECO:0000256" key="5">
    <source>
        <dbReference type="ARBA" id="ARBA00023034"/>
    </source>
</evidence>
<dbReference type="InterPro" id="IPR027417">
    <property type="entry name" value="P-loop_NTPase"/>
</dbReference>